<dbReference type="GO" id="GO:0019634">
    <property type="term" value="P:organic phosphonate metabolic process"/>
    <property type="evidence" value="ECO:0007669"/>
    <property type="project" value="InterPro"/>
</dbReference>
<dbReference type="InterPro" id="IPR008772">
    <property type="entry name" value="Phosphonate_metab_PhnH"/>
</dbReference>
<evidence type="ECO:0000313" key="2">
    <source>
        <dbReference type="Proteomes" id="UP000315252"/>
    </source>
</evidence>
<organism evidence="1 2">
    <name type="scientific">Denitrobaculum tricleocarpae</name>
    <dbReference type="NCBI Taxonomy" id="2591009"/>
    <lineage>
        <taxon>Bacteria</taxon>
        <taxon>Pseudomonadati</taxon>
        <taxon>Pseudomonadota</taxon>
        <taxon>Alphaproteobacteria</taxon>
        <taxon>Rhodospirillales</taxon>
        <taxon>Rhodospirillaceae</taxon>
        <taxon>Denitrobaculum</taxon>
    </lineage>
</organism>
<keyword evidence="1" id="KW-0456">Lyase</keyword>
<dbReference type="RefSeq" id="WP_142898428.1">
    <property type="nucleotide sequence ID" value="NZ_ML660059.1"/>
</dbReference>
<dbReference type="PIRSF" id="PIRSF020680">
    <property type="entry name" value="PhnH"/>
    <property type="match status" value="1"/>
</dbReference>
<accession>A0A545TG33</accession>
<dbReference type="EMBL" id="VHSH01000008">
    <property type="protein sequence ID" value="TQV76165.1"/>
    <property type="molecule type" value="Genomic_DNA"/>
</dbReference>
<dbReference type="Proteomes" id="UP000315252">
    <property type="component" value="Unassembled WGS sequence"/>
</dbReference>
<sequence length="211" mass="22457">MIGADTEASGLDLNGIGAPNAGFDNPVLQSQAMYRKLLGAMAQPGRILSCELSLDVPTPLWPTTAAAALTLLDFDTPLWLNPGAAAAHALGDYLRFHCGCPLVEAIGNAAFAIISDPAELPPLDSFAAGTDEYPDRSATLLIQVERLDDSRGVILRGPGIECKQTFQAKGLPQGFWQQVQENHAGFPRGVDMIFCAQDRIAALPRSTQVEV</sequence>
<dbReference type="Pfam" id="PF05845">
    <property type="entry name" value="PhnH"/>
    <property type="match status" value="1"/>
</dbReference>
<name>A0A545TG33_9PROT</name>
<dbReference type="InterPro" id="IPR038058">
    <property type="entry name" value="PhnH-like_sp"/>
</dbReference>
<comment type="caution">
    <text evidence="1">The sequence shown here is derived from an EMBL/GenBank/DDBJ whole genome shotgun (WGS) entry which is preliminary data.</text>
</comment>
<dbReference type="Gene3D" id="3.40.50.11310">
    <property type="entry name" value="Bacterial phosphonate metabolism protein PhnH"/>
    <property type="match status" value="1"/>
</dbReference>
<dbReference type="AlphaFoldDB" id="A0A545TG33"/>
<dbReference type="NCBIfam" id="TIGR03292">
    <property type="entry name" value="PhnH_redo"/>
    <property type="match status" value="1"/>
</dbReference>
<dbReference type="GO" id="GO:0016829">
    <property type="term" value="F:lyase activity"/>
    <property type="evidence" value="ECO:0007669"/>
    <property type="project" value="UniProtKB-KW"/>
</dbReference>
<dbReference type="SUPFAM" id="SSF159709">
    <property type="entry name" value="PhnH-like"/>
    <property type="match status" value="1"/>
</dbReference>
<proteinExistence type="predicted"/>
<reference evidence="1 2" key="1">
    <citation type="submission" date="2019-06" db="EMBL/GenBank/DDBJ databases">
        <title>Whole genome sequence for Rhodospirillaceae sp. R148.</title>
        <authorList>
            <person name="Wang G."/>
        </authorList>
    </citation>
    <scope>NUCLEOTIDE SEQUENCE [LARGE SCALE GENOMIC DNA]</scope>
    <source>
        <strain evidence="1 2">R148</strain>
    </source>
</reference>
<protein>
    <submittedName>
        <fullName evidence="1">Phosphonate C-P lyase system protein PhnH</fullName>
    </submittedName>
</protein>
<keyword evidence="2" id="KW-1185">Reference proteome</keyword>
<dbReference type="OrthoDB" id="9814509at2"/>
<evidence type="ECO:0000313" key="1">
    <source>
        <dbReference type="EMBL" id="TQV76165.1"/>
    </source>
</evidence>
<gene>
    <name evidence="1" type="primary">phnH</name>
    <name evidence="1" type="ORF">FKG95_21210</name>
</gene>